<gene>
    <name evidence="1" type="ORF">HNR40_008985</name>
</gene>
<dbReference type="Proteomes" id="UP000568380">
    <property type="component" value="Unassembled WGS sequence"/>
</dbReference>
<keyword evidence="2" id="KW-1185">Reference proteome</keyword>
<dbReference type="EMBL" id="JACHIN010000017">
    <property type="protein sequence ID" value="MBB5083481.1"/>
    <property type="molecule type" value="Genomic_DNA"/>
</dbReference>
<accession>A0A7W8AE96</accession>
<evidence type="ECO:0000313" key="1">
    <source>
        <dbReference type="EMBL" id="MBB5083481.1"/>
    </source>
</evidence>
<evidence type="ECO:0000313" key="2">
    <source>
        <dbReference type="Proteomes" id="UP000568380"/>
    </source>
</evidence>
<protein>
    <submittedName>
        <fullName evidence="1">Uncharacterized protein</fullName>
    </submittedName>
</protein>
<dbReference type="RefSeq" id="WP_184972615.1">
    <property type="nucleotide sequence ID" value="NZ_JACHIN010000017.1"/>
</dbReference>
<sequence length="132" mass="14193">MFGNGLGGVVCDIRAVLAAHAPVTGRQVACWCAAGAAWERRAGGAARSAALDLPVQRKPLKINLLVGTRTKHEHKDDAVSPVVVPTLVQGQRIIEKIKGLRFQHAHGDRTAMLWAFFSGIMYAGLRPSECKP</sequence>
<reference evidence="1 2" key="1">
    <citation type="submission" date="2020-08" db="EMBL/GenBank/DDBJ databases">
        <title>Genomic Encyclopedia of Type Strains, Phase IV (KMG-IV): sequencing the most valuable type-strain genomes for metagenomic binning, comparative biology and taxonomic classification.</title>
        <authorList>
            <person name="Goeker M."/>
        </authorList>
    </citation>
    <scope>NUCLEOTIDE SEQUENCE [LARGE SCALE GENOMIC DNA]</scope>
    <source>
        <strain evidence="1 2">DSM 45385</strain>
    </source>
</reference>
<name>A0A7W8AE96_9ACTN</name>
<comment type="caution">
    <text evidence="1">The sequence shown here is derived from an EMBL/GenBank/DDBJ whole genome shotgun (WGS) entry which is preliminary data.</text>
</comment>
<dbReference type="AlphaFoldDB" id="A0A7W8AE96"/>
<proteinExistence type="predicted"/>
<organism evidence="1 2">
    <name type="scientific">Nonomuraea endophytica</name>
    <dbReference type="NCBI Taxonomy" id="714136"/>
    <lineage>
        <taxon>Bacteria</taxon>
        <taxon>Bacillati</taxon>
        <taxon>Actinomycetota</taxon>
        <taxon>Actinomycetes</taxon>
        <taxon>Streptosporangiales</taxon>
        <taxon>Streptosporangiaceae</taxon>
        <taxon>Nonomuraea</taxon>
    </lineage>
</organism>